<reference evidence="4 5" key="1">
    <citation type="submission" date="2016-12" db="EMBL/GenBank/DDBJ databases">
        <title>Complete Genome Sequence of Lactobacillus fermentum Strain SNUV175, a Probiotic for Treatment of Bacterial Vaginosis.</title>
        <authorList>
            <person name="Lee S."/>
            <person name="You H.J."/>
            <person name="Kwon B."/>
            <person name="Ko G."/>
        </authorList>
    </citation>
    <scope>NUCLEOTIDE SEQUENCE [LARGE SCALE GENOMIC DNA]</scope>
    <source>
        <strain evidence="4 5">SNUV175</strain>
    </source>
</reference>
<evidence type="ECO:0000313" key="5">
    <source>
        <dbReference type="Proteomes" id="UP000185427"/>
    </source>
</evidence>
<gene>
    <name evidence="4" type="ORF">BUW47_00810</name>
</gene>
<accession>A0A1L7GSW6</accession>
<feature type="domain" description="Mucin binding" evidence="2">
    <location>
        <begin position="27"/>
        <end position="98"/>
    </location>
</feature>
<dbReference type="InterPro" id="IPR041495">
    <property type="entry name" value="Mub_B2"/>
</dbReference>
<feature type="compositionally biased region" description="Low complexity" evidence="1">
    <location>
        <begin position="294"/>
        <end position="323"/>
    </location>
</feature>
<sequence length="336" mass="35316">MATVSTVTPTDPTQNTKVTYVKKDAALTVLFLDKTTGTTLATVNVDGKYGDQIKFSPAELIQSFEQKGYHLIVNEFGQAGTTLGDANNGKTYLIEFEHQTKTITPSDPGQPGQPINPNDPNGPKWPAGTGASDLVKGATQTIHYQGVSGVEDSVTTIKGAFEKTVTVDLVTGKIVSETDFTGQANFETVKTPVVNGYHADKAPAGGLTATPDQPNVSDTVTYQANGKVVPVDENGKPILGADQPTYPTDPSDPTKVLPVPVPAVPGYTTKTTIVTPSDPGANTTVTYEKVVDEAPITPATPAKPTATPQAKQAPAKEAANQATLPQCKKDPAKFRR</sequence>
<dbReference type="Gene3D" id="2.60.40.4300">
    <property type="match status" value="1"/>
</dbReference>
<feature type="region of interest" description="Disordered" evidence="1">
    <location>
        <begin position="102"/>
        <end position="127"/>
    </location>
</feature>
<dbReference type="AlphaFoldDB" id="A0A1L7GSW6"/>
<dbReference type="RefSeq" id="WP_075667030.1">
    <property type="nucleotide sequence ID" value="NZ_CABJBV010000015.1"/>
</dbReference>
<evidence type="ECO:0000259" key="2">
    <source>
        <dbReference type="Pfam" id="PF17965"/>
    </source>
</evidence>
<name>A0A1L7GSW6_LIMFE</name>
<feature type="domain" description="Mub B2-like" evidence="3">
    <location>
        <begin position="131"/>
        <end position="225"/>
    </location>
</feature>
<dbReference type="Pfam" id="PF17965">
    <property type="entry name" value="MucBP_2"/>
    <property type="match status" value="1"/>
</dbReference>
<evidence type="ECO:0000256" key="1">
    <source>
        <dbReference type="SAM" id="MobiDB-lite"/>
    </source>
</evidence>
<dbReference type="Proteomes" id="UP000185427">
    <property type="component" value="Chromosome"/>
</dbReference>
<dbReference type="Gene3D" id="3.10.20.470">
    <property type="match status" value="1"/>
</dbReference>
<dbReference type="OrthoDB" id="2329069at2"/>
<dbReference type="Pfam" id="PF17966">
    <property type="entry name" value="Muc_B2"/>
    <property type="match status" value="1"/>
</dbReference>
<dbReference type="InterPro" id="IPR041558">
    <property type="entry name" value="MucBP_2"/>
</dbReference>
<dbReference type="EMBL" id="CP019030">
    <property type="protein sequence ID" value="APU45093.1"/>
    <property type="molecule type" value="Genomic_DNA"/>
</dbReference>
<protein>
    <submittedName>
        <fullName evidence="4">Mucin-binding protein</fullName>
    </submittedName>
</protein>
<feature type="compositionally biased region" description="Basic and acidic residues" evidence="1">
    <location>
        <begin position="327"/>
        <end position="336"/>
    </location>
</feature>
<evidence type="ECO:0000313" key="4">
    <source>
        <dbReference type="EMBL" id="APU45093.1"/>
    </source>
</evidence>
<organism evidence="4 5">
    <name type="scientific">Limosilactobacillus fermentum</name>
    <name type="common">Lactobacillus fermentum</name>
    <dbReference type="NCBI Taxonomy" id="1613"/>
    <lineage>
        <taxon>Bacteria</taxon>
        <taxon>Bacillati</taxon>
        <taxon>Bacillota</taxon>
        <taxon>Bacilli</taxon>
        <taxon>Lactobacillales</taxon>
        <taxon>Lactobacillaceae</taxon>
        <taxon>Limosilactobacillus</taxon>
    </lineage>
</organism>
<feature type="compositionally biased region" description="Polar residues" evidence="1">
    <location>
        <begin position="102"/>
        <end position="119"/>
    </location>
</feature>
<feature type="region of interest" description="Disordered" evidence="1">
    <location>
        <begin position="294"/>
        <end position="336"/>
    </location>
</feature>
<proteinExistence type="predicted"/>
<evidence type="ECO:0000259" key="3">
    <source>
        <dbReference type="Pfam" id="PF17966"/>
    </source>
</evidence>